<evidence type="ECO:0000313" key="3">
    <source>
        <dbReference type="EMBL" id="SDM43643.1"/>
    </source>
</evidence>
<dbReference type="OrthoDB" id="797657at2"/>
<feature type="signal peptide" evidence="2">
    <location>
        <begin position="1"/>
        <end position="20"/>
    </location>
</feature>
<name>A0A1G9T7D5_9BACT</name>
<dbReference type="AlphaFoldDB" id="A0A1G9T7D5"/>
<reference evidence="3 4" key="1">
    <citation type="submission" date="2016-10" db="EMBL/GenBank/DDBJ databases">
        <authorList>
            <person name="de Groot N.N."/>
        </authorList>
    </citation>
    <scope>NUCLEOTIDE SEQUENCE [LARGE SCALE GENOMIC DNA]</scope>
    <source>
        <strain evidence="3 4">DSM 25186</strain>
    </source>
</reference>
<feature type="chain" id="PRO_5011713165" evidence="2">
    <location>
        <begin position="21"/>
        <end position="105"/>
    </location>
</feature>
<evidence type="ECO:0000313" key="4">
    <source>
        <dbReference type="Proteomes" id="UP000198510"/>
    </source>
</evidence>
<dbReference type="EMBL" id="FNFO01000013">
    <property type="protein sequence ID" value="SDM43643.1"/>
    <property type="molecule type" value="Genomic_DNA"/>
</dbReference>
<evidence type="ECO:0000256" key="1">
    <source>
        <dbReference type="SAM" id="MobiDB-lite"/>
    </source>
</evidence>
<organism evidence="3 4">
    <name type="scientific">Catalinimonas alkaloidigena</name>
    <dbReference type="NCBI Taxonomy" id="1075417"/>
    <lineage>
        <taxon>Bacteria</taxon>
        <taxon>Pseudomonadati</taxon>
        <taxon>Bacteroidota</taxon>
        <taxon>Cytophagia</taxon>
        <taxon>Cytophagales</taxon>
        <taxon>Catalimonadaceae</taxon>
        <taxon>Catalinimonas</taxon>
    </lineage>
</organism>
<sequence length="105" mass="11700">MKRIAILLVGLGMISSVAMAQEKRTELKGPKAKNYRYDKNYTGGTEVYSTGETRAELKGPAAKNYSPAQDEARTARYGTVVTTGSERTQLKGPRAKNYKPWRKKD</sequence>
<gene>
    <name evidence="3" type="ORF">SAMN05421823_113112</name>
</gene>
<evidence type="ECO:0000256" key="2">
    <source>
        <dbReference type="SAM" id="SignalP"/>
    </source>
</evidence>
<feature type="region of interest" description="Disordered" evidence="1">
    <location>
        <begin position="58"/>
        <end position="105"/>
    </location>
</feature>
<protein>
    <submittedName>
        <fullName evidence="3">Uncharacterized protein</fullName>
    </submittedName>
</protein>
<dbReference type="Proteomes" id="UP000198510">
    <property type="component" value="Unassembled WGS sequence"/>
</dbReference>
<keyword evidence="2" id="KW-0732">Signal</keyword>
<dbReference type="RefSeq" id="WP_089687648.1">
    <property type="nucleotide sequence ID" value="NZ_FNFO01000013.1"/>
</dbReference>
<keyword evidence="4" id="KW-1185">Reference proteome</keyword>
<proteinExistence type="predicted"/>
<accession>A0A1G9T7D5</accession>
<feature type="compositionally biased region" description="Basic residues" evidence="1">
    <location>
        <begin position="93"/>
        <end position="105"/>
    </location>
</feature>